<dbReference type="Pfam" id="PF00072">
    <property type="entry name" value="Response_reg"/>
    <property type="match status" value="1"/>
</dbReference>
<sequence>MRNTVLIVEDDPVLQLFLEEELETLGWKTILAPSTLDAMEEIRDRSDDIAVVITDVQMPGIRNGFTLANQVRFGWPEIGVVIISGTERPKPGDLPQGVAFYNKPIAGEKLLTAVDNAMRDADWSVSNRDRLGDPTDESSRKAH</sequence>
<protein>
    <submittedName>
        <fullName evidence="4">Response regulator</fullName>
    </submittedName>
</protein>
<dbReference type="InterPro" id="IPR011006">
    <property type="entry name" value="CheY-like_superfamily"/>
</dbReference>
<dbReference type="AlphaFoldDB" id="A0AAJ5VTV7"/>
<keyword evidence="1 2" id="KW-0597">Phosphoprotein</keyword>
<dbReference type="InterPro" id="IPR001789">
    <property type="entry name" value="Sig_transdc_resp-reg_receiver"/>
</dbReference>
<dbReference type="Gene3D" id="3.40.50.2300">
    <property type="match status" value="1"/>
</dbReference>
<dbReference type="CDD" id="cd00156">
    <property type="entry name" value="REC"/>
    <property type="match status" value="1"/>
</dbReference>
<dbReference type="PROSITE" id="PS50110">
    <property type="entry name" value="RESPONSE_REGULATORY"/>
    <property type="match status" value="1"/>
</dbReference>
<evidence type="ECO:0000313" key="5">
    <source>
        <dbReference type="Proteomes" id="UP001217476"/>
    </source>
</evidence>
<name>A0AAJ5VTV7_9HYPH</name>
<dbReference type="SUPFAM" id="SSF52172">
    <property type="entry name" value="CheY-like"/>
    <property type="match status" value="1"/>
</dbReference>
<dbReference type="PANTHER" id="PTHR44591">
    <property type="entry name" value="STRESS RESPONSE REGULATOR PROTEIN 1"/>
    <property type="match status" value="1"/>
</dbReference>
<organism evidence="4 5">
    <name type="scientific">Candidatus Devosia phytovorans</name>
    <dbReference type="NCBI Taxonomy" id="3121372"/>
    <lineage>
        <taxon>Bacteria</taxon>
        <taxon>Pseudomonadati</taxon>
        <taxon>Pseudomonadota</taxon>
        <taxon>Alphaproteobacteria</taxon>
        <taxon>Hyphomicrobiales</taxon>
        <taxon>Devosiaceae</taxon>
        <taxon>Devosia</taxon>
    </lineage>
</organism>
<proteinExistence type="predicted"/>
<dbReference type="Proteomes" id="UP001217476">
    <property type="component" value="Chromosome"/>
</dbReference>
<evidence type="ECO:0000256" key="1">
    <source>
        <dbReference type="ARBA" id="ARBA00022553"/>
    </source>
</evidence>
<dbReference type="EMBL" id="CP119312">
    <property type="protein sequence ID" value="WEK04706.1"/>
    <property type="molecule type" value="Genomic_DNA"/>
</dbReference>
<evidence type="ECO:0000259" key="3">
    <source>
        <dbReference type="PROSITE" id="PS50110"/>
    </source>
</evidence>
<dbReference type="PANTHER" id="PTHR44591:SF21">
    <property type="entry name" value="TWO-COMPONENT RESPONSE REGULATOR"/>
    <property type="match status" value="1"/>
</dbReference>
<accession>A0AAJ5VTV7</accession>
<dbReference type="SMART" id="SM00448">
    <property type="entry name" value="REC"/>
    <property type="match status" value="1"/>
</dbReference>
<evidence type="ECO:0000313" key="4">
    <source>
        <dbReference type="EMBL" id="WEK04706.1"/>
    </source>
</evidence>
<gene>
    <name evidence="4" type="ORF">P0Y65_00145</name>
</gene>
<dbReference type="InterPro" id="IPR050595">
    <property type="entry name" value="Bact_response_regulator"/>
</dbReference>
<feature type="domain" description="Response regulatory" evidence="3">
    <location>
        <begin position="4"/>
        <end position="118"/>
    </location>
</feature>
<reference evidence="4" key="1">
    <citation type="submission" date="2023-03" db="EMBL/GenBank/DDBJ databases">
        <title>Andean soil-derived lignocellulolytic bacterial consortium as a source of novel taxa and putative plastic-active enzymes.</title>
        <authorList>
            <person name="Diaz-Garcia L."/>
            <person name="Chuvochina M."/>
            <person name="Feuerriegel G."/>
            <person name="Bunk B."/>
            <person name="Sproer C."/>
            <person name="Streit W.R."/>
            <person name="Rodriguez L.M."/>
            <person name="Overmann J."/>
            <person name="Jimenez D.J."/>
        </authorList>
    </citation>
    <scope>NUCLEOTIDE SEQUENCE</scope>
    <source>
        <strain evidence="4">MAG 4196</strain>
    </source>
</reference>
<dbReference type="GO" id="GO:0000160">
    <property type="term" value="P:phosphorelay signal transduction system"/>
    <property type="evidence" value="ECO:0007669"/>
    <property type="project" value="InterPro"/>
</dbReference>
<evidence type="ECO:0000256" key="2">
    <source>
        <dbReference type="PROSITE-ProRule" id="PRU00169"/>
    </source>
</evidence>
<feature type="modified residue" description="4-aspartylphosphate" evidence="2">
    <location>
        <position position="55"/>
    </location>
</feature>